<name>A0A0A9GFE9_ARUDO</name>
<dbReference type="EMBL" id="GBRH01174699">
    <property type="protein sequence ID" value="JAE23197.1"/>
    <property type="molecule type" value="Transcribed_RNA"/>
</dbReference>
<sequence>MSWTSALLRRGNHYAKANSHAGFSCRWAFKILEPIFCDSTKHRYHSSLLKKLSGKENSSP</sequence>
<reference evidence="1" key="1">
    <citation type="submission" date="2014-09" db="EMBL/GenBank/DDBJ databases">
        <authorList>
            <person name="Magalhaes I.L.F."/>
            <person name="Oliveira U."/>
            <person name="Santos F.R."/>
            <person name="Vidigal T.H.D.A."/>
            <person name="Brescovit A.D."/>
            <person name="Santos A.J."/>
        </authorList>
    </citation>
    <scope>NUCLEOTIDE SEQUENCE</scope>
    <source>
        <tissue evidence="1">Shoot tissue taken approximately 20 cm above the soil surface</tissue>
    </source>
</reference>
<reference evidence="1" key="2">
    <citation type="journal article" date="2015" name="Data Brief">
        <title>Shoot transcriptome of the giant reed, Arundo donax.</title>
        <authorList>
            <person name="Barrero R.A."/>
            <person name="Guerrero F.D."/>
            <person name="Moolhuijzen P."/>
            <person name="Goolsby J.A."/>
            <person name="Tidwell J."/>
            <person name="Bellgard S.E."/>
            <person name="Bellgard M.I."/>
        </authorList>
    </citation>
    <scope>NUCLEOTIDE SEQUENCE</scope>
    <source>
        <tissue evidence="1">Shoot tissue taken approximately 20 cm above the soil surface</tissue>
    </source>
</reference>
<organism evidence="1">
    <name type="scientific">Arundo donax</name>
    <name type="common">Giant reed</name>
    <name type="synonym">Donax arundinaceus</name>
    <dbReference type="NCBI Taxonomy" id="35708"/>
    <lineage>
        <taxon>Eukaryota</taxon>
        <taxon>Viridiplantae</taxon>
        <taxon>Streptophyta</taxon>
        <taxon>Embryophyta</taxon>
        <taxon>Tracheophyta</taxon>
        <taxon>Spermatophyta</taxon>
        <taxon>Magnoliopsida</taxon>
        <taxon>Liliopsida</taxon>
        <taxon>Poales</taxon>
        <taxon>Poaceae</taxon>
        <taxon>PACMAD clade</taxon>
        <taxon>Arundinoideae</taxon>
        <taxon>Arundineae</taxon>
        <taxon>Arundo</taxon>
    </lineage>
</organism>
<protein>
    <submittedName>
        <fullName evidence="1">Uncharacterized protein</fullName>
    </submittedName>
</protein>
<dbReference type="AlphaFoldDB" id="A0A0A9GFE9"/>
<proteinExistence type="predicted"/>
<evidence type="ECO:0000313" key="1">
    <source>
        <dbReference type="EMBL" id="JAE23197.1"/>
    </source>
</evidence>
<accession>A0A0A9GFE9</accession>